<dbReference type="PANTHER" id="PTHR21716:SF68">
    <property type="entry name" value="TRANSPORT PROTEIN YTVI-RELATED"/>
    <property type="match status" value="1"/>
</dbReference>
<sequence>MHDTTKKKIEFIVQVIYVAIVLLLCYIGLRIAVLVWPFFLALLLVACINPLVQLIYRKLKINQQVTSVIILVALYSGVAFLIFAVCTKIIFGIKEVFRQLPIYYEETLKPALDNFAGWTEGWLVNIPIEQLQNIESIGNSISNALTNFISSISDYGIAFVTDLIGGIPGLLISIAFAILLSFFISLEYDKMMGFFRTQLPDKIISKTDELKMLCKDTIFKYIKAWMILMVCTFVELSIGFFVIGISNPIGKAAGIAIFDALPVFGTGGIMIPWIIIELFQMNYKISFSLAILYIIVTVIRNMIEPKVVGDQLGLNPVVSLISIYMGYRLLGVMGMILFPILAQILLTLHQNGTIQLYKERNKKQE</sequence>
<name>A0A9D1JCU0_9FIRM</name>
<dbReference type="Proteomes" id="UP000824201">
    <property type="component" value="Unassembled WGS sequence"/>
</dbReference>
<proteinExistence type="inferred from homology"/>
<reference evidence="7" key="1">
    <citation type="submission" date="2020-10" db="EMBL/GenBank/DDBJ databases">
        <authorList>
            <person name="Gilroy R."/>
        </authorList>
    </citation>
    <scope>NUCLEOTIDE SEQUENCE</scope>
    <source>
        <strain evidence="7">ChiW13-3771</strain>
    </source>
</reference>
<evidence type="ECO:0000256" key="4">
    <source>
        <dbReference type="ARBA" id="ARBA00022989"/>
    </source>
</evidence>
<comment type="similarity">
    <text evidence="2">Belongs to the autoinducer-2 exporter (AI-2E) (TC 2.A.86) family.</text>
</comment>
<reference evidence="7" key="2">
    <citation type="journal article" date="2021" name="PeerJ">
        <title>Extensive microbial diversity within the chicken gut microbiome revealed by metagenomics and culture.</title>
        <authorList>
            <person name="Gilroy R."/>
            <person name="Ravi A."/>
            <person name="Getino M."/>
            <person name="Pursley I."/>
            <person name="Horton D.L."/>
            <person name="Alikhan N.F."/>
            <person name="Baker D."/>
            <person name="Gharbi K."/>
            <person name="Hall N."/>
            <person name="Watson M."/>
            <person name="Adriaenssens E.M."/>
            <person name="Foster-Nyarko E."/>
            <person name="Jarju S."/>
            <person name="Secka A."/>
            <person name="Antonio M."/>
            <person name="Oren A."/>
            <person name="Chaudhuri R.R."/>
            <person name="La Ragione R."/>
            <person name="Hildebrand F."/>
            <person name="Pallen M.J."/>
        </authorList>
    </citation>
    <scope>NUCLEOTIDE SEQUENCE</scope>
    <source>
        <strain evidence="7">ChiW13-3771</strain>
    </source>
</reference>
<feature type="transmembrane region" description="Helical" evidence="6">
    <location>
        <begin position="283"/>
        <end position="303"/>
    </location>
</feature>
<comment type="caution">
    <text evidence="7">The sequence shown here is derived from an EMBL/GenBank/DDBJ whole genome shotgun (WGS) entry which is preliminary data.</text>
</comment>
<accession>A0A9D1JCU0</accession>
<dbReference type="PANTHER" id="PTHR21716">
    <property type="entry name" value="TRANSMEMBRANE PROTEIN"/>
    <property type="match status" value="1"/>
</dbReference>
<feature type="transmembrane region" description="Helical" evidence="6">
    <location>
        <begin position="12"/>
        <end position="29"/>
    </location>
</feature>
<dbReference type="InterPro" id="IPR002549">
    <property type="entry name" value="AI-2E-like"/>
</dbReference>
<organism evidence="7 8">
    <name type="scientific">Candidatus Fimimorpha faecalis</name>
    <dbReference type="NCBI Taxonomy" id="2840824"/>
    <lineage>
        <taxon>Bacteria</taxon>
        <taxon>Bacillati</taxon>
        <taxon>Bacillota</taxon>
        <taxon>Clostridia</taxon>
        <taxon>Eubacteriales</taxon>
        <taxon>Candidatus Fimimorpha</taxon>
    </lineage>
</organism>
<feature type="transmembrane region" description="Helical" evidence="6">
    <location>
        <begin position="163"/>
        <end position="186"/>
    </location>
</feature>
<protein>
    <submittedName>
        <fullName evidence="7">Sporulation integral membrane protein YtvI</fullName>
    </submittedName>
</protein>
<dbReference type="Pfam" id="PF01594">
    <property type="entry name" value="AI-2E_transport"/>
    <property type="match status" value="1"/>
</dbReference>
<comment type="subcellular location">
    <subcellularLocation>
        <location evidence="1">Membrane</location>
        <topology evidence="1">Multi-pass membrane protein</topology>
    </subcellularLocation>
</comment>
<evidence type="ECO:0000313" key="7">
    <source>
        <dbReference type="EMBL" id="HIR88110.1"/>
    </source>
</evidence>
<dbReference type="AlphaFoldDB" id="A0A9D1JCU0"/>
<keyword evidence="5 6" id="KW-0472">Membrane</keyword>
<gene>
    <name evidence="7" type="primary">ytvI</name>
    <name evidence="7" type="ORF">IAC96_04085</name>
</gene>
<feature type="transmembrane region" description="Helical" evidence="6">
    <location>
        <begin position="68"/>
        <end position="91"/>
    </location>
</feature>
<dbReference type="GO" id="GO:0016020">
    <property type="term" value="C:membrane"/>
    <property type="evidence" value="ECO:0007669"/>
    <property type="project" value="UniProtKB-SubCell"/>
</dbReference>
<evidence type="ECO:0000256" key="2">
    <source>
        <dbReference type="ARBA" id="ARBA00009773"/>
    </source>
</evidence>
<keyword evidence="4 6" id="KW-1133">Transmembrane helix</keyword>
<dbReference type="InterPro" id="IPR014227">
    <property type="entry name" value="YtvI-like"/>
</dbReference>
<feature type="transmembrane region" description="Helical" evidence="6">
    <location>
        <begin position="35"/>
        <end position="56"/>
    </location>
</feature>
<evidence type="ECO:0000256" key="5">
    <source>
        <dbReference type="ARBA" id="ARBA00023136"/>
    </source>
</evidence>
<feature type="transmembrane region" description="Helical" evidence="6">
    <location>
        <begin position="252"/>
        <end position="276"/>
    </location>
</feature>
<keyword evidence="3 6" id="KW-0812">Transmembrane</keyword>
<evidence type="ECO:0000313" key="8">
    <source>
        <dbReference type="Proteomes" id="UP000824201"/>
    </source>
</evidence>
<dbReference type="EMBL" id="DVHN01000046">
    <property type="protein sequence ID" value="HIR88110.1"/>
    <property type="molecule type" value="Genomic_DNA"/>
</dbReference>
<evidence type="ECO:0000256" key="1">
    <source>
        <dbReference type="ARBA" id="ARBA00004141"/>
    </source>
</evidence>
<evidence type="ECO:0000256" key="6">
    <source>
        <dbReference type="SAM" id="Phobius"/>
    </source>
</evidence>
<dbReference type="GO" id="GO:0055085">
    <property type="term" value="P:transmembrane transport"/>
    <property type="evidence" value="ECO:0007669"/>
    <property type="project" value="TreeGrafter"/>
</dbReference>
<feature type="transmembrane region" description="Helical" evidence="6">
    <location>
        <begin position="225"/>
        <end position="246"/>
    </location>
</feature>
<feature type="transmembrane region" description="Helical" evidence="6">
    <location>
        <begin position="323"/>
        <end position="348"/>
    </location>
</feature>
<evidence type="ECO:0000256" key="3">
    <source>
        <dbReference type="ARBA" id="ARBA00022692"/>
    </source>
</evidence>
<dbReference type="NCBIfam" id="TIGR02872">
    <property type="entry name" value="spore_ytvI"/>
    <property type="match status" value="1"/>
</dbReference>